<keyword evidence="3" id="KW-0238">DNA-binding</keyword>
<dbReference type="Pfam" id="PF01420">
    <property type="entry name" value="Methylase_S"/>
    <property type="match status" value="2"/>
</dbReference>
<dbReference type="GO" id="GO:0003677">
    <property type="term" value="F:DNA binding"/>
    <property type="evidence" value="ECO:0007669"/>
    <property type="project" value="UniProtKB-KW"/>
</dbReference>
<sequence>MNKKLPDGWEVNKLGEICSFLSRGISPKYLEQGGACVLNQKCIRDHNVSYDQARRHDLKIKTVSPERFIQLGDVLVNSTGTGTLGRVAQVRNIPFEPTTVDSHVTIVRPKPGKFFLDFFGYMLVFIEELIKQAGEGCGGQTELARSVLANKFLVSYPTSPIEQKNIVAILDEAFSAITIAKENIEKNLSNSLKICESYLDNVLDNYSGKFEKKTLGYVCENVEYGTSRKSEKIGKVAVLRMGNIQGGHLDWNDLVFTSNEDEIKKYTLKKNDILFNRTNSAELVGKTAIYKGEYPAIFAGYLIRINIKKNLIDADFLNIYLNSKRIREYGFSVMSSSVNQANINGTKLKEYPLILPSLEDQKRIASKFISISLETKKLELIYKDKLEKLEELKKSFLEKAFNGELKRKTLQKFFNKEFREVSI</sequence>
<evidence type="ECO:0000256" key="1">
    <source>
        <dbReference type="ARBA" id="ARBA00010923"/>
    </source>
</evidence>
<gene>
    <name evidence="5" type="ORF">GCL57_07005</name>
</gene>
<evidence type="ECO:0000256" key="2">
    <source>
        <dbReference type="ARBA" id="ARBA00022747"/>
    </source>
</evidence>
<dbReference type="Gene3D" id="3.90.220.20">
    <property type="entry name" value="DNA methylase specificity domains"/>
    <property type="match status" value="2"/>
</dbReference>
<evidence type="ECO:0000313" key="6">
    <source>
        <dbReference type="Proteomes" id="UP000442694"/>
    </source>
</evidence>
<dbReference type="InterPro" id="IPR052021">
    <property type="entry name" value="Type-I_RS_S_subunit"/>
</dbReference>
<comment type="similarity">
    <text evidence="1">Belongs to the type-I restriction system S methylase family.</text>
</comment>
<feature type="domain" description="Type I restriction modification DNA specificity" evidence="4">
    <location>
        <begin position="210"/>
        <end position="373"/>
    </location>
</feature>
<dbReference type="GO" id="GO:0009307">
    <property type="term" value="P:DNA restriction-modification system"/>
    <property type="evidence" value="ECO:0007669"/>
    <property type="project" value="UniProtKB-KW"/>
</dbReference>
<dbReference type="SUPFAM" id="SSF116734">
    <property type="entry name" value="DNA methylase specificity domain"/>
    <property type="match status" value="2"/>
</dbReference>
<evidence type="ECO:0000313" key="5">
    <source>
        <dbReference type="EMBL" id="KAB8030715.1"/>
    </source>
</evidence>
<keyword evidence="5" id="KW-0255">Endonuclease</keyword>
<dbReference type="PANTHER" id="PTHR30408:SF12">
    <property type="entry name" value="TYPE I RESTRICTION ENZYME MJAVIII SPECIFICITY SUBUNIT"/>
    <property type="match status" value="1"/>
</dbReference>
<dbReference type="AlphaFoldDB" id="A0A833JEW8"/>
<keyword evidence="5" id="KW-0540">Nuclease</keyword>
<dbReference type="CDD" id="cd17524">
    <property type="entry name" value="RMtype1_S_EcoUTORF5051P-TRD2-CR2_like"/>
    <property type="match status" value="1"/>
</dbReference>
<evidence type="ECO:0000256" key="3">
    <source>
        <dbReference type="ARBA" id="ARBA00023125"/>
    </source>
</evidence>
<dbReference type="EMBL" id="WFLN01000006">
    <property type="protein sequence ID" value="KAB8030715.1"/>
    <property type="molecule type" value="Genomic_DNA"/>
</dbReference>
<name>A0A833JEW8_9BACT</name>
<dbReference type="Proteomes" id="UP000442694">
    <property type="component" value="Unassembled WGS sequence"/>
</dbReference>
<evidence type="ECO:0000259" key="4">
    <source>
        <dbReference type="Pfam" id="PF01420"/>
    </source>
</evidence>
<organism evidence="5 6">
    <name type="scientific">Fluviispira multicolorata</name>
    <dbReference type="NCBI Taxonomy" id="2654512"/>
    <lineage>
        <taxon>Bacteria</taxon>
        <taxon>Pseudomonadati</taxon>
        <taxon>Bdellovibrionota</taxon>
        <taxon>Oligoflexia</taxon>
        <taxon>Silvanigrellales</taxon>
        <taxon>Silvanigrellaceae</taxon>
        <taxon>Fluviispira</taxon>
    </lineage>
</organism>
<reference evidence="5 6" key="1">
    <citation type="submission" date="2019-10" db="EMBL/GenBank/DDBJ databases">
        <title>New genus of Silvanigrellaceae.</title>
        <authorList>
            <person name="Pitt A."/>
            <person name="Hahn M.W."/>
        </authorList>
    </citation>
    <scope>NUCLEOTIDE SEQUENCE [LARGE SCALE GENOMIC DNA]</scope>
    <source>
        <strain evidence="5 6">33A1-SZDP</strain>
    </source>
</reference>
<protein>
    <submittedName>
        <fullName evidence="5">Restriction endonuclease subunit S</fullName>
    </submittedName>
</protein>
<keyword evidence="5" id="KW-0378">Hydrolase</keyword>
<dbReference type="InterPro" id="IPR000055">
    <property type="entry name" value="Restrct_endonuc_typeI_TRD"/>
</dbReference>
<comment type="caution">
    <text evidence="5">The sequence shown here is derived from an EMBL/GenBank/DDBJ whole genome shotgun (WGS) entry which is preliminary data.</text>
</comment>
<dbReference type="InterPro" id="IPR044946">
    <property type="entry name" value="Restrct_endonuc_typeI_TRD_sf"/>
</dbReference>
<proteinExistence type="inferred from homology"/>
<accession>A0A833JEW8</accession>
<dbReference type="GO" id="GO:0004519">
    <property type="term" value="F:endonuclease activity"/>
    <property type="evidence" value="ECO:0007669"/>
    <property type="project" value="UniProtKB-KW"/>
</dbReference>
<keyword evidence="2" id="KW-0680">Restriction system</keyword>
<dbReference type="PANTHER" id="PTHR30408">
    <property type="entry name" value="TYPE-1 RESTRICTION ENZYME ECOKI SPECIFICITY PROTEIN"/>
    <property type="match status" value="1"/>
</dbReference>
<dbReference type="RefSeq" id="WP_152212643.1">
    <property type="nucleotide sequence ID" value="NZ_WFLN01000006.1"/>
</dbReference>
<feature type="domain" description="Type I restriction modification DNA specificity" evidence="4">
    <location>
        <begin position="6"/>
        <end position="185"/>
    </location>
</feature>
<keyword evidence="6" id="KW-1185">Reference proteome</keyword>